<reference evidence="2" key="2">
    <citation type="journal article" date="2022" name="Microbiol. Resour. Announc.">
        <title>Metagenome Sequencing to Explore Phylogenomics of Terrestrial Cyanobacteria.</title>
        <authorList>
            <person name="Ward R.D."/>
            <person name="Stajich J.E."/>
            <person name="Johansen J.R."/>
            <person name="Huntemann M."/>
            <person name="Clum A."/>
            <person name="Foster B."/>
            <person name="Foster B."/>
            <person name="Roux S."/>
            <person name="Palaniappan K."/>
            <person name="Varghese N."/>
            <person name="Mukherjee S."/>
            <person name="Reddy T.B.K."/>
            <person name="Daum C."/>
            <person name="Copeland A."/>
            <person name="Chen I.A."/>
            <person name="Ivanova N.N."/>
            <person name="Kyrpides N.C."/>
            <person name="Shapiro N."/>
            <person name="Eloe-Fadrosh E.A."/>
            <person name="Pietrasiak N."/>
        </authorList>
    </citation>
    <scope>NUCLEOTIDE SEQUENCE</scope>
    <source>
        <strain evidence="2">CPER-KK1</strain>
    </source>
</reference>
<comment type="caution">
    <text evidence="2">The sequence shown here is derived from an EMBL/GenBank/DDBJ whole genome shotgun (WGS) entry which is preliminary data.</text>
</comment>
<dbReference type="Proteomes" id="UP000753908">
    <property type="component" value="Unassembled WGS sequence"/>
</dbReference>
<dbReference type="PANTHER" id="PTHR30222">
    <property type="entry name" value="SPERMIDINE/PUTRESCINE-BINDING PERIPLASMIC PROTEIN"/>
    <property type="match status" value="1"/>
</dbReference>
<dbReference type="AlphaFoldDB" id="A0A951PGN2"/>
<protein>
    <submittedName>
        <fullName evidence="2">Extracellular solute-binding protein</fullName>
    </submittedName>
</protein>
<dbReference type="Gene3D" id="3.40.190.10">
    <property type="entry name" value="Periplasmic binding protein-like II"/>
    <property type="match status" value="1"/>
</dbReference>
<evidence type="ECO:0000256" key="1">
    <source>
        <dbReference type="ARBA" id="ARBA00022729"/>
    </source>
</evidence>
<dbReference type="SUPFAM" id="SSF53850">
    <property type="entry name" value="Periplasmic binding protein-like II"/>
    <property type="match status" value="1"/>
</dbReference>
<accession>A0A951PGN2</accession>
<proteinExistence type="predicted"/>
<dbReference type="InterPro" id="IPR006059">
    <property type="entry name" value="SBP"/>
</dbReference>
<reference evidence="2" key="1">
    <citation type="submission" date="2021-05" db="EMBL/GenBank/DDBJ databases">
        <authorList>
            <person name="Pietrasiak N."/>
            <person name="Ward R."/>
            <person name="Stajich J.E."/>
            <person name="Kurbessoian T."/>
        </authorList>
    </citation>
    <scope>NUCLEOTIDE SEQUENCE</scope>
    <source>
        <strain evidence="2">CPER-KK1</strain>
    </source>
</reference>
<sequence length="434" mass="48078">MPKFTRRELIRAGLATGALLTATQCTRQQTTQQSSGGPTVNTNQIKDVTLRFIGTGVSQINEIAQKAQEDLGFKITSRALSTDENNQIAITQPKSYDIFDGEYFSLPLVVPSGNLQPIDVNKIKQFDKIVPYFTTGKFKEGAPVNTSQGTAPSKVMFLKGQDSTEFSPTPTDFATLIPFQYNADTLGYRPDLTGKKIESWGELFDPKYKGKTSILDISSIGIMDAAMVVEALGLMKFGDKGNMTREELDKITAILIEQKKAGQFRAFWKAFDESVNLMVSGEVALQSMWSPAVTQVKSKGINCIYAPLKEGYRGWGGGIGLSKNLSGIALDAAYEYLNWTLDGWLGAFLGRQGYYSAAPETAKKFMKPEEWAFWYEGKAASTDMVDPFGKTLEKKGSVRDGGSFEERFSKIVCWNSVMDEQKYLVQKWNEFISA</sequence>
<dbReference type="Pfam" id="PF13416">
    <property type="entry name" value="SBP_bac_8"/>
    <property type="match status" value="1"/>
</dbReference>
<dbReference type="EMBL" id="JAHHIF010000003">
    <property type="protein sequence ID" value="MBW4543485.1"/>
    <property type="molecule type" value="Genomic_DNA"/>
</dbReference>
<organism evidence="2 3">
    <name type="scientific">Symplocastrum torsivum CPER-KK1</name>
    <dbReference type="NCBI Taxonomy" id="450513"/>
    <lineage>
        <taxon>Bacteria</taxon>
        <taxon>Bacillati</taxon>
        <taxon>Cyanobacteriota</taxon>
        <taxon>Cyanophyceae</taxon>
        <taxon>Oscillatoriophycideae</taxon>
        <taxon>Oscillatoriales</taxon>
        <taxon>Microcoleaceae</taxon>
        <taxon>Symplocastrum</taxon>
    </lineage>
</organism>
<name>A0A951PGN2_9CYAN</name>
<evidence type="ECO:0000313" key="2">
    <source>
        <dbReference type="EMBL" id="MBW4543485.1"/>
    </source>
</evidence>
<dbReference type="PANTHER" id="PTHR30222:SF17">
    <property type="entry name" value="SPERMIDINE_PUTRESCINE-BINDING PERIPLASMIC PROTEIN"/>
    <property type="match status" value="1"/>
</dbReference>
<gene>
    <name evidence="2" type="ORF">KME25_03405</name>
</gene>
<evidence type="ECO:0000313" key="3">
    <source>
        <dbReference type="Proteomes" id="UP000753908"/>
    </source>
</evidence>
<keyword evidence="1" id="KW-0732">Signal</keyword>